<dbReference type="InterPro" id="IPR050834">
    <property type="entry name" value="Glycosyltransf_2"/>
</dbReference>
<accession>A0AA96WFG6</accession>
<reference evidence="5" key="1">
    <citation type="submission" date="2020-05" db="EMBL/GenBank/DDBJ databases">
        <authorList>
            <person name="Zhu T."/>
            <person name="Keshari N."/>
            <person name="Lu X."/>
        </authorList>
    </citation>
    <scope>NUCLEOTIDE SEQUENCE</scope>
    <source>
        <strain evidence="5">NK1-12</strain>
    </source>
</reference>
<gene>
    <name evidence="5" type="ORF">HJG54_21530</name>
</gene>
<evidence type="ECO:0000256" key="1">
    <source>
        <dbReference type="ARBA" id="ARBA00006739"/>
    </source>
</evidence>
<organism evidence="5">
    <name type="scientific">Leptolyngbya sp. NK1-12</name>
    <dbReference type="NCBI Taxonomy" id="2547451"/>
    <lineage>
        <taxon>Bacteria</taxon>
        <taxon>Bacillati</taxon>
        <taxon>Cyanobacteriota</taxon>
        <taxon>Cyanophyceae</taxon>
        <taxon>Leptolyngbyales</taxon>
        <taxon>Leptolyngbyaceae</taxon>
        <taxon>Leptolyngbya group</taxon>
        <taxon>Leptolyngbya</taxon>
    </lineage>
</organism>
<proteinExistence type="inferred from homology"/>
<dbReference type="GO" id="GO:0016757">
    <property type="term" value="F:glycosyltransferase activity"/>
    <property type="evidence" value="ECO:0007669"/>
    <property type="project" value="UniProtKB-KW"/>
</dbReference>
<keyword evidence="3" id="KW-0808">Transferase</keyword>
<evidence type="ECO:0000313" key="5">
    <source>
        <dbReference type="EMBL" id="WNZ25177.1"/>
    </source>
</evidence>
<keyword evidence="2" id="KW-0328">Glycosyltransferase</keyword>
<evidence type="ECO:0000256" key="2">
    <source>
        <dbReference type="ARBA" id="ARBA00022676"/>
    </source>
</evidence>
<dbReference type="EMBL" id="CP053586">
    <property type="protein sequence ID" value="WNZ25177.1"/>
    <property type="molecule type" value="Genomic_DNA"/>
</dbReference>
<dbReference type="Gene3D" id="3.90.550.10">
    <property type="entry name" value="Spore Coat Polysaccharide Biosynthesis Protein SpsA, Chain A"/>
    <property type="match status" value="1"/>
</dbReference>
<protein>
    <submittedName>
        <fullName evidence="5">Glycosyltransferase</fullName>
    </submittedName>
</protein>
<dbReference type="SUPFAM" id="SSF53448">
    <property type="entry name" value="Nucleotide-diphospho-sugar transferases"/>
    <property type="match status" value="1"/>
</dbReference>
<dbReference type="PANTHER" id="PTHR43685:SF5">
    <property type="entry name" value="GLYCOSYLTRANSFERASE EPSE-RELATED"/>
    <property type="match status" value="1"/>
</dbReference>
<dbReference type="AlphaFoldDB" id="A0AA96WFG6"/>
<dbReference type="InterPro" id="IPR029044">
    <property type="entry name" value="Nucleotide-diphossugar_trans"/>
</dbReference>
<dbReference type="PANTHER" id="PTHR43685">
    <property type="entry name" value="GLYCOSYLTRANSFERASE"/>
    <property type="match status" value="1"/>
</dbReference>
<comment type="similarity">
    <text evidence="1">Belongs to the glycosyltransferase 2 family.</text>
</comment>
<dbReference type="RefSeq" id="WP_316431316.1">
    <property type="nucleotide sequence ID" value="NZ_CP053586.1"/>
</dbReference>
<dbReference type="Pfam" id="PF00535">
    <property type="entry name" value="Glycos_transf_2"/>
    <property type="match status" value="1"/>
</dbReference>
<sequence length="305" mass="35217">MTPPKVSVLMPVYNAQRYLAEAVESILQQTYRDFEFLIVNDGSTDRSLKILQRYAAQDNRIRLISRPNTGYVQALNEMLALAQGELIARMDADDVALPDRLAQQVDFLQQHPDVVCVGGAQDWIDEAGRFLLHHPEAEQNDEIQQLALSGQTPINHPSAMMRRWAVQQVGGYDESMHPAEDLDLWLKLGEIGQLANLKQTVLRYRQHDQSVSERLQAQQTQQRRHACQQAWERRRIQGQFHEAPPWRPVDRASRHQFITMYGWWFFKAGNRADALIYSLKAIRTMPWNPDGWRLLACTLIKPIPD</sequence>
<name>A0AA96WFG6_9CYAN</name>
<evidence type="ECO:0000256" key="3">
    <source>
        <dbReference type="ARBA" id="ARBA00022679"/>
    </source>
</evidence>
<dbReference type="InterPro" id="IPR001173">
    <property type="entry name" value="Glyco_trans_2-like"/>
</dbReference>
<feature type="domain" description="Glycosyltransferase 2-like" evidence="4">
    <location>
        <begin position="7"/>
        <end position="163"/>
    </location>
</feature>
<evidence type="ECO:0000259" key="4">
    <source>
        <dbReference type="Pfam" id="PF00535"/>
    </source>
</evidence>